<keyword evidence="1" id="KW-0812">Transmembrane</keyword>
<feature type="transmembrane region" description="Helical" evidence="1">
    <location>
        <begin position="165"/>
        <end position="197"/>
    </location>
</feature>
<dbReference type="RefSeq" id="WP_285932732.1">
    <property type="nucleotide sequence ID" value="NZ_JASTZU010000041.1"/>
</dbReference>
<gene>
    <name evidence="2" type="ORF">QQS35_13435</name>
</gene>
<feature type="transmembrane region" description="Helical" evidence="1">
    <location>
        <begin position="84"/>
        <end position="104"/>
    </location>
</feature>
<organism evidence="2 3">
    <name type="scientific">Aquibacillus rhizosphaerae</name>
    <dbReference type="NCBI Taxonomy" id="3051431"/>
    <lineage>
        <taxon>Bacteria</taxon>
        <taxon>Bacillati</taxon>
        <taxon>Bacillota</taxon>
        <taxon>Bacilli</taxon>
        <taxon>Bacillales</taxon>
        <taxon>Bacillaceae</taxon>
        <taxon>Aquibacillus</taxon>
    </lineage>
</organism>
<protein>
    <submittedName>
        <fullName evidence="2">YitT family protein</fullName>
    </submittedName>
</protein>
<proteinExistence type="predicted"/>
<name>A0ABT7L7V1_9BACI</name>
<feature type="transmembrane region" description="Helical" evidence="1">
    <location>
        <begin position="110"/>
        <end position="133"/>
    </location>
</feature>
<keyword evidence="3" id="KW-1185">Reference proteome</keyword>
<dbReference type="PANTHER" id="PTHR40078">
    <property type="entry name" value="INTEGRAL MEMBRANE PROTEIN-RELATED"/>
    <property type="match status" value="1"/>
</dbReference>
<dbReference type="Proteomes" id="UP001235343">
    <property type="component" value="Unassembled WGS sequence"/>
</dbReference>
<keyword evidence="1" id="KW-1133">Transmembrane helix</keyword>
<evidence type="ECO:0000256" key="1">
    <source>
        <dbReference type="SAM" id="Phobius"/>
    </source>
</evidence>
<sequence>MSKHTIISARENIIRWLFFSLGLITLALGITLTIKAKNLGIGPWDVLHYGLYLQFGLTIGTWSIIAGLVIVLITACLTRTLPRVGTYLNMLLLGMFIDFFNWFIPDINTLWLEIFALAVGILITSLGIGLYVAPKLGAGPRDSVMLNISKQFGWKVSKVRNGIEMIVFLLGWLLGGPVGIGTIIIVLSLGTVIGFIIPRTEQLLDYTIKRGESDENLNQRPLWANHYD</sequence>
<keyword evidence="1" id="KW-0472">Membrane</keyword>
<dbReference type="EMBL" id="JASTZU010000041">
    <property type="protein sequence ID" value="MDL4841444.1"/>
    <property type="molecule type" value="Genomic_DNA"/>
</dbReference>
<dbReference type="Pfam" id="PF19700">
    <property type="entry name" value="DUF6198"/>
    <property type="match status" value="1"/>
</dbReference>
<feature type="transmembrane region" description="Helical" evidence="1">
    <location>
        <begin position="12"/>
        <end position="32"/>
    </location>
</feature>
<reference evidence="2 3" key="1">
    <citation type="submission" date="2023-06" db="EMBL/GenBank/DDBJ databases">
        <title>Aquibacillus rhizosphaerae LR5S19.</title>
        <authorList>
            <person name="Sun J.-Q."/>
        </authorList>
    </citation>
    <scope>NUCLEOTIDE SEQUENCE [LARGE SCALE GENOMIC DNA]</scope>
    <source>
        <strain evidence="2 3">LR5S19</strain>
    </source>
</reference>
<evidence type="ECO:0000313" key="3">
    <source>
        <dbReference type="Proteomes" id="UP001235343"/>
    </source>
</evidence>
<evidence type="ECO:0000313" key="2">
    <source>
        <dbReference type="EMBL" id="MDL4841444.1"/>
    </source>
</evidence>
<comment type="caution">
    <text evidence="2">The sequence shown here is derived from an EMBL/GenBank/DDBJ whole genome shotgun (WGS) entry which is preliminary data.</text>
</comment>
<accession>A0ABT7L7V1</accession>
<dbReference type="InterPro" id="IPR038750">
    <property type="entry name" value="YczE/YyaS-like"/>
</dbReference>
<dbReference type="PANTHER" id="PTHR40078:SF1">
    <property type="entry name" value="INTEGRAL MEMBRANE PROTEIN"/>
    <property type="match status" value="1"/>
</dbReference>
<feature type="transmembrane region" description="Helical" evidence="1">
    <location>
        <begin position="52"/>
        <end position="77"/>
    </location>
</feature>